<evidence type="ECO:0000313" key="2">
    <source>
        <dbReference type="Proteomes" id="UP001374803"/>
    </source>
</evidence>
<dbReference type="EMBL" id="CP089983">
    <property type="protein sequence ID" value="WXB01348.1"/>
    <property type="molecule type" value="Genomic_DNA"/>
</dbReference>
<name>A0ABZ2KUC2_9BACT</name>
<proteinExistence type="predicted"/>
<evidence type="ECO:0000313" key="1">
    <source>
        <dbReference type="EMBL" id="WXB01348.1"/>
    </source>
</evidence>
<protein>
    <submittedName>
        <fullName evidence="1">Uncharacterized protein</fullName>
    </submittedName>
</protein>
<dbReference type="Proteomes" id="UP001374803">
    <property type="component" value="Chromosome"/>
</dbReference>
<dbReference type="RefSeq" id="WP_394830959.1">
    <property type="nucleotide sequence ID" value="NZ_CP089929.1"/>
</dbReference>
<reference evidence="1" key="1">
    <citation type="submission" date="2021-12" db="EMBL/GenBank/DDBJ databases">
        <title>Discovery of the Pendulisporaceae a myxobacterial family with distinct sporulation behavior and unique specialized metabolism.</title>
        <authorList>
            <person name="Garcia R."/>
            <person name="Popoff A."/>
            <person name="Bader C.D."/>
            <person name="Loehr J."/>
            <person name="Walesch S."/>
            <person name="Walt C."/>
            <person name="Boldt J."/>
            <person name="Bunk B."/>
            <person name="Haeckl F.J.F.P.J."/>
            <person name="Gunesch A.P."/>
            <person name="Birkelbach J."/>
            <person name="Nuebel U."/>
            <person name="Pietschmann T."/>
            <person name="Bach T."/>
            <person name="Mueller R."/>
        </authorList>
    </citation>
    <scope>NUCLEOTIDE SEQUENCE</scope>
    <source>
        <strain evidence="1">MSr11367</strain>
    </source>
</reference>
<organism evidence="1 2">
    <name type="scientific">Pendulispora rubella</name>
    <dbReference type="NCBI Taxonomy" id="2741070"/>
    <lineage>
        <taxon>Bacteria</taxon>
        <taxon>Pseudomonadati</taxon>
        <taxon>Myxococcota</taxon>
        <taxon>Myxococcia</taxon>
        <taxon>Myxococcales</taxon>
        <taxon>Sorangiineae</taxon>
        <taxon>Pendulisporaceae</taxon>
        <taxon>Pendulispora</taxon>
    </lineage>
</organism>
<keyword evidence="2" id="KW-1185">Reference proteome</keyword>
<accession>A0ABZ2KUC2</accession>
<gene>
    <name evidence="1" type="ORF">LVJ94_31070</name>
</gene>
<sequence>MATHRRNLRQIVIDGVTYHWRSRYLWVPDATPLRNRDAFESVLVVFRALRGGRAGFVVRLGPEDRRAIFDGIVFGVPFTPRLVRAAVEFALARGWDPTRVAGFRELSGFSEPRGA</sequence>